<dbReference type="OrthoDB" id="6779242at2759"/>
<dbReference type="EMBL" id="CAKOFQ010006808">
    <property type="protein sequence ID" value="CAH1973389.1"/>
    <property type="molecule type" value="Genomic_DNA"/>
</dbReference>
<evidence type="ECO:0000313" key="1">
    <source>
        <dbReference type="EMBL" id="CAH1973389.1"/>
    </source>
</evidence>
<gene>
    <name evidence="1" type="ORF">ACAOBT_LOCUS10520</name>
</gene>
<sequence length="120" mass="13095">MNADKYMSLVAKCTGAKRVNFTKRNSYTARAYAAAISHSRGPGWHVEASWKNNFSTGPTTSKCLGTLYSVLEADNQGHLCPMGFLLQASKLFYKHHQLYKTIEGGGDNGISSANLSQNGF</sequence>
<keyword evidence="2" id="KW-1185">Reference proteome</keyword>
<accession>A0A9P0KM36</accession>
<protein>
    <submittedName>
        <fullName evidence="1">Uncharacterized protein</fullName>
    </submittedName>
</protein>
<dbReference type="AlphaFoldDB" id="A0A9P0KM36"/>
<organism evidence="1 2">
    <name type="scientific">Acanthoscelides obtectus</name>
    <name type="common">Bean weevil</name>
    <name type="synonym">Bruchus obtectus</name>
    <dbReference type="NCBI Taxonomy" id="200917"/>
    <lineage>
        <taxon>Eukaryota</taxon>
        <taxon>Metazoa</taxon>
        <taxon>Ecdysozoa</taxon>
        <taxon>Arthropoda</taxon>
        <taxon>Hexapoda</taxon>
        <taxon>Insecta</taxon>
        <taxon>Pterygota</taxon>
        <taxon>Neoptera</taxon>
        <taxon>Endopterygota</taxon>
        <taxon>Coleoptera</taxon>
        <taxon>Polyphaga</taxon>
        <taxon>Cucujiformia</taxon>
        <taxon>Chrysomeloidea</taxon>
        <taxon>Chrysomelidae</taxon>
        <taxon>Bruchinae</taxon>
        <taxon>Bruchini</taxon>
        <taxon>Acanthoscelides</taxon>
    </lineage>
</organism>
<name>A0A9P0KM36_ACAOB</name>
<comment type="caution">
    <text evidence="1">The sequence shown here is derived from an EMBL/GenBank/DDBJ whole genome shotgun (WGS) entry which is preliminary data.</text>
</comment>
<proteinExistence type="predicted"/>
<reference evidence="1" key="1">
    <citation type="submission" date="2022-03" db="EMBL/GenBank/DDBJ databases">
        <authorList>
            <person name="Sayadi A."/>
        </authorList>
    </citation>
    <scope>NUCLEOTIDE SEQUENCE</scope>
</reference>
<dbReference type="Proteomes" id="UP001152888">
    <property type="component" value="Unassembled WGS sequence"/>
</dbReference>
<evidence type="ECO:0000313" key="2">
    <source>
        <dbReference type="Proteomes" id="UP001152888"/>
    </source>
</evidence>